<sequence length="519" mass="58605">MKKCKGLPLAIVTIGGFLAKQSKTPMEWKKLNSHIGAELEMNEGLRNIKSVLSKSYDGLPYHLKPCFLYLSIFPEDQDIKRNRLVHRWIAEGYSTEVLGKSAAEIAESHFMELIDRSMILPNKTTYFSQKVINSCQVHDLMREISISKAAEENLVFRLEEGCSSNTNGTARHLTISANWKGDEADFESMVDVSRIRSLTVFGKWRPFFISDKMRFLRVLDLQDTSGLCNHHLEHIGKLLHLRYLSLRGCRDSRLSNAFWYSCAERCGESEGLAHTRSSTQVDIGSGNAQIKEIKRLTQLRKLQVTGINKKNCDEFCSALEALSCLESLSMSSSGNQDDLSYLSDAVFSCPNNLRTLTLFSFLGKMPAWIMHLRNLVKVRLMCTHLTDSDGTMQLLGNLPSLAILHLWSYTFDVEGLCLDFLPEAFPCLVALDLCSAHRRAGQGEIKSVEFKQGTAPKLEMLEFSYRRDVIINDGLFSGLASLRSLKKFQLGIRSFEGKEAFVEHVRAQLALNQNRPVLI</sequence>
<dbReference type="PANTHER" id="PTHR23155:SF1114">
    <property type="entry name" value="OS02G0475500 PROTEIN"/>
    <property type="match status" value="1"/>
</dbReference>
<dbReference type="FunFam" id="1.10.10.10:FF:000322">
    <property type="entry name" value="Probable disease resistance protein At1g63360"/>
    <property type="match status" value="1"/>
</dbReference>
<evidence type="ECO:0000313" key="6">
    <source>
        <dbReference type="Proteomes" id="UP000604825"/>
    </source>
</evidence>
<dbReference type="OrthoDB" id="687531at2759"/>
<dbReference type="AlphaFoldDB" id="A0A811RAX5"/>
<keyword evidence="6" id="KW-1185">Reference proteome</keyword>
<dbReference type="InterPro" id="IPR027417">
    <property type="entry name" value="P-loop_NTPase"/>
</dbReference>
<name>A0A811RAX5_9POAL</name>
<evidence type="ECO:0000256" key="1">
    <source>
        <dbReference type="ARBA" id="ARBA00022737"/>
    </source>
</evidence>
<dbReference type="InterPro" id="IPR055414">
    <property type="entry name" value="LRR_R13L4/SHOC2-like"/>
</dbReference>
<dbReference type="PRINTS" id="PR00364">
    <property type="entry name" value="DISEASERSIST"/>
</dbReference>
<dbReference type="GO" id="GO:0002758">
    <property type="term" value="P:innate immune response-activating signaling pathway"/>
    <property type="evidence" value="ECO:0007669"/>
    <property type="project" value="UniProtKB-ARBA"/>
</dbReference>
<keyword evidence="2" id="KW-0611">Plant defense</keyword>
<organism evidence="5 6">
    <name type="scientific">Miscanthus lutarioriparius</name>
    <dbReference type="NCBI Taxonomy" id="422564"/>
    <lineage>
        <taxon>Eukaryota</taxon>
        <taxon>Viridiplantae</taxon>
        <taxon>Streptophyta</taxon>
        <taxon>Embryophyta</taxon>
        <taxon>Tracheophyta</taxon>
        <taxon>Spermatophyta</taxon>
        <taxon>Magnoliopsida</taxon>
        <taxon>Liliopsida</taxon>
        <taxon>Poales</taxon>
        <taxon>Poaceae</taxon>
        <taxon>PACMAD clade</taxon>
        <taxon>Panicoideae</taxon>
        <taxon>Andropogonodae</taxon>
        <taxon>Andropogoneae</taxon>
        <taxon>Saccharinae</taxon>
        <taxon>Miscanthus</taxon>
    </lineage>
</organism>
<dbReference type="Pfam" id="PF23598">
    <property type="entry name" value="LRR_14"/>
    <property type="match status" value="2"/>
</dbReference>
<feature type="domain" description="Disease resistance protein winged helix" evidence="3">
    <location>
        <begin position="72"/>
        <end position="144"/>
    </location>
</feature>
<dbReference type="SUPFAM" id="SSF52540">
    <property type="entry name" value="P-loop containing nucleoside triphosphate hydrolases"/>
    <property type="match status" value="1"/>
</dbReference>
<dbReference type="Gene3D" id="1.10.8.430">
    <property type="entry name" value="Helical domain of apoptotic protease-activating factors"/>
    <property type="match status" value="1"/>
</dbReference>
<dbReference type="GO" id="GO:0043531">
    <property type="term" value="F:ADP binding"/>
    <property type="evidence" value="ECO:0007669"/>
    <property type="project" value="InterPro"/>
</dbReference>
<evidence type="ECO:0000256" key="2">
    <source>
        <dbReference type="ARBA" id="ARBA00022821"/>
    </source>
</evidence>
<evidence type="ECO:0008006" key="7">
    <source>
        <dbReference type="Google" id="ProtNLM"/>
    </source>
</evidence>
<comment type="caution">
    <text evidence="5">The sequence shown here is derived from an EMBL/GenBank/DDBJ whole genome shotgun (WGS) entry which is preliminary data.</text>
</comment>
<feature type="domain" description="Disease resistance R13L4/SHOC-2-like LRR" evidence="4">
    <location>
        <begin position="195"/>
        <end position="254"/>
    </location>
</feature>
<dbReference type="InterPro" id="IPR044974">
    <property type="entry name" value="Disease_R_plants"/>
</dbReference>
<evidence type="ECO:0000259" key="3">
    <source>
        <dbReference type="Pfam" id="PF23559"/>
    </source>
</evidence>
<evidence type="ECO:0000313" key="5">
    <source>
        <dbReference type="EMBL" id="CAD6267190.1"/>
    </source>
</evidence>
<dbReference type="Gene3D" id="3.80.10.10">
    <property type="entry name" value="Ribonuclease Inhibitor"/>
    <property type="match status" value="1"/>
</dbReference>
<dbReference type="PANTHER" id="PTHR23155">
    <property type="entry name" value="DISEASE RESISTANCE PROTEIN RP"/>
    <property type="match status" value="1"/>
</dbReference>
<dbReference type="InterPro" id="IPR042197">
    <property type="entry name" value="Apaf_helical"/>
</dbReference>
<keyword evidence="1" id="KW-0677">Repeat</keyword>
<dbReference type="GO" id="GO:0009626">
    <property type="term" value="P:plant-type hypersensitive response"/>
    <property type="evidence" value="ECO:0007669"/>
    <property type="project" value="UniProtKB-ARBA"/>
</dbReference>
<dbReference type="Pfam" id="PF23559">
    <property type="entry name" value="WHD_DRP"/>
    <property type="match status" value="1"/>
</dbReference>
<proteinExistence type="predicted"/>
<dbReference type="InterPro" id="IPR036388">
    <property type="entry name" value="WH-like_DNA-bd_sf"/>
</dbReference>
<reference evidence="5" key="1">
    <citation type="submission" date="2020-10" db="EMBL/GenBank/DDBJ databases">
        <authorList>
            <person name="Han B."/>
            <person name="Lu T."/>
            <person name="Zhao Q."/>
            <person name="Huang X."/>
            <person name="Zhao Y."/>
        </authorList>
    </citation>
    <scope>NUCLEOTIDE SEQUENCE</scope>
</reference>
<protein>
    <recommendedName>
        <fullName evidence="7">NB-ARC domain-containing protein</fullName>
    </recommendedName>
</protein>
<dbReference type="GO" id="GO:0042742">
    <property type="term" value="P:defense response to bacterium"/>
    <property type="evidence" value="ECO:0007669"/>
    <property type="project" value="UniProtKB-ARBA"/>
</dbReference>
<feature type="domain" description="Disease resistance R13L4/SHOC-2-like LRR" evidence="4">
    <location>
        <begin position="288"/>
        <end position="512"/>
    </location>
</feature>
<dbReference type="EMBL" id="CAJGYO010000014">
    <property type="protein sequence ID" value="CAD6267190.1"/>
    <property type="molecule type" value="Genomic_DNA"/>
</dbReference>
<dbReference type="SUPFAM" id="SSF52058">
    <property type="entry name" value="L domain-like"/>
    <property type="match status" value="1"/>
</dbReference>
<gene>
    <name evidence="5" type="ORF">NCGR_LOCUS50495</name>
</gene>
<dbReference type="InterPro" id="IPR032675">
    <property type="entry name" value="LRR_dom_sf"/>
</dbReference>
<dbReference type="InterPro" id="IPR058922">
    <property type="entry name" value="WHD_DRP"/>
</dbReference>
<dbReference type="Gene3D" id="1.10.10.10">
    <property type="entry name" value="Winged helix-like DNA-binding domain superfamily/Winged helix DNA-binding domain"/>
    <property type="match status" value="1"/>
</dbReference>
<evidence type="ECO:0000259" key="4">
    <source>
        <dbReference type="Pfam" id="PF23598"/>
    </source>
</evidence>
<dbReference type="Proteomes" id="UP000604825">
    <property type="component" value="Unassembled WGS sequence"/>
</dbReference>
<accession>A0A811RAX5</accession>